<name>A0A1G2LNY2_9BACT</name>
<evidence type="ECO:0000313" key="3">
    <source>
        <dbReference type="Proteomes" id="UP000177171"/>
    </source>
</evidence>
<keyword evidence="1" id="KW-1133">Transmembrane helix</keyword>
<accession>A0A1G2LNY2</accession>
<feature type="transmembrane region" description="Helical" evidence="1">
    <location>
        <begin position="6"/>
        <end position="25"/>
    </location>
</feature>
<evidence type="ECO:0008006" key="4">
    <source>
        <dbReference type="Google" id="ProtNLM"/>
    </source>
</evidence>
<comment type="caution">
    <text evidence="2">The sequence shown here is derived from an EMBL/GenBank/DDBJ whole genome shotgun (WGS) entry which is preliminary data.</text>
</comment>
<protein>
    <recommendedName>
        <fullName evidence="4">VWFA domain-containing protein</fullName>
    </recommendedName>
</protein>
<dbReference type="EMBL" id="MHQY01000031">
    <property type="protein sequence ID" value="OHA13283.1"/>
    <property type="molecule type" value="Genomic_DNA"/>
</dbReference>
<feature type="transmembrane region" description="Helical" evidence="1">
    <location>
        <begin position="56"/>
        <end position="73"/>
    </location>
</feature>
<dbReference type="Proteomes" id="UP000177171">
    <property type="component" value="Unassembled WGS sequence"/>
</dbReference>
<evidence type="ECO:0000313" key="2">
    <source>
        <dbReference type="EMBL" id="OHA13283.1"/>
    </source>
</evidence>
<dbReference type="InterPro" id="IPR036465">
    <property type="entry name" value="vWFA_dom_sf"/>
</dbReference>
<keyword evidence="1" id="KW-0472">Membrane</keyword>
<feature type="transmembrane region" description="Helical" evidence="1">
    <location>
        <begin position="318"/>
        <end position="339"/>
    </location>
</feature>
<proteinExistence type="predicted"/>
<dbReference type="SUPFAM" id="SSF53300">
    <property type="entry name" value="vWA-like"/>
    <property type="match status" value="1"/>
</dbReference>
<gene>
    <name evidence="2" type="ORF">A3G49_01370</name>
</gene>
<evidence type="ECO:0000256" key="1">
    <source>
        <dbReference type="SAM" id="Phobius"/>
    </source>
</evidence>
<dbReference type="Gene3D" id="3.40.50.410">
    <property type="entry name" value="von Willebrand factor, type A domain"/>
    <property type="match status" value="1"/>
</dbReference>
<organism evidence="2 3">
    <name type="scientific">Candidatus Sungbacteria bacterium RIFCSPLOWO2_12_FULL_41_11</name>
    <dbReference type="NCBI Taxonomy" id="1802286"/>
    <lineage>
        <taxon>Bacteria</taxon>
        <taxon>Candidatus Sungiibacteriota</taxon>
    </lineage>
</organism>
<dbReference type="AlphaFoldDB" id="A0A1G2LNY2"/>
<sequence length="355" mass="39783">MGFLRPWFLLVFIPVLGIALWMFWVKALPEFHWPLAGVVRAGGAGKKSFFRHLRNFFIAFTGTLLVLLFSGLFKGEVASYTKIKNYVIVLVQDRSGSMGQLLDFLGKVSESFMNLRRQDRFCGVYFSDTAVSTLCGESAKVITKVTNEDLNKSFSATSLGGGTEVGVGLLMSLEIILKEAGIYEQTERDILLNTLERKKMPEINEGKRNSHSGFIVIAETDADFPNSERIYPVQVLTVMRELGIRTYFMIFTKNSPDAVIRAVRDTGGKEYFIDPALVSKPALLEKELQSVFADIGTLNPLEASIISGIRPRTFVRELGAGIMLFSALYAFMFLAEEFIWRFRKTRNRKGGSTGE</sequence>
<reference evidence="2 3" key="1">
    <citation type="journal article" date="2016" name="Nat. Commun.">
        <title>Thousands of microbial genomes shed light on interconnected biogeochemical processes in an aquifer system.</title>
        <authorList>
            <person name="Anantharaman K."/>
            <person name="Brown C.T."/>
            <person name="Hug L.A."/>
            <person name="Sharon I."/>
            <person name="Castelle C.J."/>
            <person name="Probst A.J."/>
            <person name="Thomas B.C."/>
            <person name="Singh A."/>
            <person name="Wilkins M.J."/>
            <person name="Karaoz U."/>
            <person name="Brodie E.L."/>
            <person name="Williams K.H."/>
            <person name="Hubbard S.S."/>
            <person name="Banfield J.F."/>
        </authorList>
    </citation>
    <scope>NUCLEOTIDE SEQUENCE [LARGE SCALE GENOMIC DNA]</scope>
</reference>
<keyword evidence="1" id="KW-0812">Transmembrane</keyword>